<evidence type="ECO:0000256" key="4">
    <source>
        <dbReference type="ARBA" id="ARBA00022898"/>
    </source>
</evidence>
<name>A0A316FUU9_9GAMM</name>
<dbReference type="Pfam" id="PF00282">
    <property type="entry name" value="Pyridoxal_deC"/>
    <property type="match status" value="1"/>
</dbReference>
<dbReference type="GO" id="GO:0019752">
    <property type="term" value="P:carboxylic acid metabolic process"/>
    <property type="evidence" value="ECO:0007669"/>
    <property type="project" value="InterPro"/>
</dbReference>
<evidence type="ECO:0000256" key="3">
    <source>
        <dbReference type="ARBA" id="ARBA00022793"/>
    </source>
</evidence>
<keyword evidence="4 6" id="KW-0663">Pyridoxal phosphate</keyword>
<dbReference type="Gene3D" id="3.40.640.10">
    <property type="entry name" value="Type I PLP-dependent aspartate aminotransferase-like (Major domain)"/>
    <property type="match status" value="1"/>
</dbReference>
<dbReference type="InterPro" id="IPR015421">
    <property type="entry name" value="PyrdxlP-dep_Trfase_major"/>
</dbReference>
<comment type="similarity">
    <text evidence="2 7">Belongs to the group II decarboxylase family.</text>
</comment>
<evidence type="ECO:0000256" key="1">
    <source>
        <dbReference type="ARBA" id="ARBA00001933"/>
    </source>
</evidence>
<feature type="modified residue" description="N6-(pyridoxal phosphate)lysine" evidence="6">
    <location>
        <position position="328"/>
    </location>
</feature>
<dbReference type="SUPFAM" id="SSF53383">
    <property type="entry name" value="PLP-dependent transferases"/>
    <property type="match status" value="1"/>
</dbReference>
<evidence type="ECO:0000313" key="8">
    <source>
        <dbReference type="EMBL" id="PWK51845.1"/>
    </source>
</evidence>
<dbReference type="GO" id="GO:0030170">
    <property type="term" value="F:pyridoxal phosphate binding"/>
    <property type="evidence" value="ECO:0007669"/>
    <property type="project" value="InterPro"/>
</dbReference>
<comment type="cofactor">
    <cofactor evidence="1 6 7">
        <name>pyridoxal 5'-phosphate</name>
        <dbReference type="ChEBI" id="CHEBI:597326"/>
    </cofactor>
</comment>
<organism evidence="8 9">
    <name type="scientific">Pleionea mediterranea</name>
    <dbReference type="NCBI Taxonomy" id="523701"/>
    <lineage>
        <taxon>Bacteria</taxon>
        <taxon>Pseudomonadati</taxon>
        <taxon>Pseudomonadota</taxon>
        <taxon>Gammaproteobacteria</taxon>
        <taxon>Oceanospirillales</taxon>
        <taxon>Pleioneaceae</taxon>
        <taxon>Pleionea</taxon>
    </lineage>
</organism>
<dbReference type="PANTHER" id="PTHR45677:SF8">
    <property type="entry name" value="CYSTEINE SULFINIC ACID DECARBOXYLASE"/>
    <property type="match status" value="1"/>
</dbReference>
<dbReference type="OrthoDB" id="9803665at2"/>
<dbReference type="GO" id="GO:0005737">
    <property type="term" value="C:cytoplasm"/>
    <property type="evidence" value="ECO:0007669"/>
    <property type="project" value="TreeGrafter"/>
</dbReference>
<comment type="caution">
    <text evidence="8">The sequence shown here is derived from an EMBL/GenBank/DDBJ whole genome shotgun (WGS) entry which is preliminary data.</text>
</comment>
<evidence type="ECO:0000256" key="6">
    <source>
        <dbReference type="PIRSR" id="PIRSR602129-50"/>
    </source>
</evidence>
<dbReference type="CDD" id="cd06450">
    <property type="entry name" value="DOPA_deC_like"/>
    <property type="match status" value="1"/>
</dbReference>
<gene>
    <name evidence="8" type="ORF">C8D97_105161</name>
</gene>
<sequence length="551" mass="61542">MGNAEIISQYRGDKLASEFAWKSKSFIFNGTTVSALTSRVVDALSLLSQQMEQVEQPFSGKTPKDLAQQFQSLDLEQPLLSFTESLKELKQLYLDDAVYFHQPGYMAHLNCPIVYPAIVAELILSSVNSSLDTWDQSAGGTLIEQSLIDWTIQKIGLGKNADGIFTSGGTQSNLMALLLARDHFSRYHLLHSIKQQGLPKEASRFRILTSEVSHFSVQKSAAILGLGYQSVISVATDGAFRMDTHDLQQKLIQCRNDNLIPVCVVATAGTTDFGSIDPLQDIADICQQQKLWFHVDAAYGCGLLISNQRRNKLVGIEQADSVTVDYHKSFFQPVSCGAFFVKDKHQFKDVTHHADYLNPLSQSQEGTPNLVNKSIQTTRRFDALKLWLSLRVIGAQQLGDYFDQVLDIAEQAYYMLDNEPCIEVLHKPELSALVFRYLPQKQSDYNHEIKSETDTCSINEAIRKALFKRGEQIIASTKVNGLSYLKITLLNPQLELEQLVELIETIKRIGNDLIKSFDAGESLESAIENIIETDAENEFKANVSTNINSVA</sequence>
<keyword evidence="5 7" id="KW-0456">Lyase</keyword>
<evidence type="ECO:0000256" key="5">
    <source>
        <dbReference type="ARBA" id="ARBA00023239"/>
    </source>
</evidence>
<dbReference type="RefSeq" id="WP_109763234.1">
    <property type="nucleotide sequence ID" value="NZ_QGGU01000005.1"/>
</dbReference>
<evidence type="ECO:0000313" key="9">
    <source>
        <dbReference type="Proteomes" id="UP000245790"/>
    </source>
</evidence>
<protein>
    <submittedName>
        <fullName evidence="8">L-2,4-diaminobutyrate decarboxylase</fullName>
    </submittedName>
</protein>
<dbReference type="Gene3D" id="3.90.1150.170">
    <property type="match status" value="1"/>
</dbReference>
<evidence type="ECO:0000256" key="2">
    <source>
        <dbReference type="ARBA" id="ARBA00009533"/>
    </source>
</evidence>
<evidence type="ECO:0000256" key="7">
    <source>
        <dbReference type="RuleBase" id="RU000382"/>
    </source>
</evidence>
<dbReference type="Proteomes" id="UP000245790">
    <property type="component" value="Unassembled WGS sequence"/>
</dbReference>
<dbReference type="InterPro" id="IPR002129">
    <property type="entry name" value="PyrdxlP-dep_de-COase"/>
</dbReference>
<keyword evidence="3" id="KW-0210">Decarboxylase</keyword>
<dbReference type="InterPro" id="IPR015424">
    <property type="entry name" value="PyrdxlP-dep_Trfase"/>
</dbReference>
<dbReference type="GO" id="GO:0016831">
    <property type="term" value="F:carboxy-lyase activity"/>
    <property type="evidence" value="ECO:0007669"/>
    <property type="project" value="UniProtKB-KW"/>
</dbReference>
<keyword evidence="9" id="KW-1185">Reference proteome</keyword>
<proteinExistence type="inferred from homology"/>
<dbReference type="PANTHER" id="PTHR45677">
    <property type="entry name" value="GLUTAMATE DECARBOXYLASE-RELATED"/>
    <property type="match status" value="1"/>
</dbReference>
<reference evidence="8 9" key="1">
    <citation type="submission" date="2018-05" db="EMBL/GenBank/DDBJ databases">
        <title>Genomic Encyclopedia of Type Strains, Phase IV (KMG-IV): sequencing the most valuable type-strain genomes for metagenomic binning, comparative biology and taxonomic classification.</title>
        <authorList>
            <person name="Goeker M."/>
        </authorList>
    </citation>
    <scope>NUCLEOTIDE SEQUENCE [LARGE SCALE GENOMIC DNA]</scope>
    <source>
        <strain evidence="8 9">DSM 25350</strain>
    </source>
</reference>
<dbReference type="EMBL" id="QGGU01000005">
    <property type="protein sequence ID" value="PWK51845.1"/>
    <property type="molecule type" value="Genomic_DNA"/>
</dbReference>
<accession>A0A316FUU9</accession>
<dbReference type="AlphaFoldDB" id="A0A316FUU9"/>